<evidence type="ECO:0000256" key="5">
    <source>
        <dbReference type="ARBA" id="ARBA00022692"/>
    </source>
</evidence>
<dbReference type="Gene3D" id="1.10.3720.10">
    <property type="entry name" value="MetI-like"/>
    <property type="match status" value="1"/>
</dbReference>
<dbReference type="InterPro" id="IPR010065">
    <property type="entry name" value="AA_ABC_transptr_permease_3TM"/>
</dbReference>
<keyword evidence="6 8" id="KW-1133">Transmembrane helix</keyword>
<feature type="transmembrane region" description="Helical" evidence="8">
    <location>
        <begin position="182"/>
        <end position="202"/>
    </location>
</feature>
<keyword evidence="5 8" id="KW-0812">Transmembrane</keyword>
<dbReference type="PANTHER" id="PTHR30614:SF42">
    <property type="entry name" value="GLUTAMATE_ASPARTATE IMPORT PERMEASE PROTEIN GLTJ"/>
    <property type="match status" value="1"/>
</dbReference>
<dbReference type="PANTHER" id="PTHR30614">
    <property type="entry name" value="MEMBRANE COMPONENT OF AMINO ACID ABC TRANSPORTER"/>
    <property type="match status" value="1"/>
</dbReference>
<dbReference type="STRING" id="391937.NA2_12783"/>
<keyword evidence="4" id="KW-1003">Cell membrane</keyword>
<feature type="transmembrane region" description="Helical" evidence="8">
    <location>
        <begin position="69"/>
        <end position="91"/>
    </location>
</feature>
<dbReference type="PATRIC" id="fig|391937.3.peg.2627"/>
<feature type="domain" description="ABC transmembrane type-1" evidence="9">
    <location>
        <begin position="33"/>
        <end position="233"/>
    </location>
</feature>
<dbReference type="GO" id="GO:0022857">
    <property type="term" value="F:transmembrane transporter activity"/>
    <property type="evidence" value="ECO:0007669"/>
    <property type="project" value="InterPro"/>
</dbReference>
<comment type="similarity">
    <text evidence="2">Belongs to the binding-protein-dependent transport system permease family. HisMQ subfamily.</text>
</comment>
<sequence>MGGLMNYSWDWLIFLQPSITGEGAYGYLLLRGLLWTLAISSLSWVLAVAIAAAVGIARTLDFVVLRFLAATYVNIFRNIPLLVQLFLWYFVVPELLPTAWGTAIKRMDPLLNQYFTVVVGLTLYTAAKASEHIRSGIESVSAGQKQAGRSLGLTTAQSYRYVILPQAMRIVIPPMTSDFLNVFKNSSVALTIGLLELAGATYQLSEFSAQPFEFFAAATLIYMMITYTVILLMRAVERCTRIAGSLGAAS</sequence>
<evidence type="ECO:0000256" key="1">
    <source>
        <dbReference type="ARBA" id="ARBA00004429"/>
    </source>
</evidence>
<comment type="caution">
    <text evidence="10">The sequence shown here is derived from an EMBL/GenBank/DDBJ whole genome shotgun (WGS) entry which is preliminary data.</text>
</comment>
<dbReference type="SUPFAM" id="SSF161098">
    <property type="entry name" value="MetI-like"/>
    <property type="match status" value="1"/>
</dbReference>
<dbReference type="NCBIfam" id="TIGR01726">
    <property type="entry name" value="HEQRo_perm_3TM"/>
    <property type="match status" value="1"/>
</dbReference>
<gene>
    <name evidence="10" type="ORF">NA2_12783</name>
</gene>
<dbReference type="EMBL" id="AMRM01000013">
    <property type="protein sequence ID" value="EKF18522.1"/>
    <property type="molecule type" value="Genomic_DNA"/>
</dbReference>
<evidence type="ECO:0000256" key="3">
    <source>
        <dbReference type="ARBA" id="ARBA00022448"/>
    </source>
</evidence>
<feature type="transmembrane region" description="Helical" evidence="8">
    <location>
        <begin position="33"/>
        <end position="57"/>
    </location>
</feature>
<evidence type="ECO:0000313" key="10">
    <source>
        <dbReference type="EMBL" id="EKF18522.1"/>
    </source>
</evidence>
<dbReference type="PROSITE" id="PS50928">
    <property type="entry name" value="ABC_TM1"/>
    <property type="match status" value="1"/>
</dbReference>
<evidence type="ECO:0000256" key="2">
    <source>
        <dbReference type="ARBA" id="ARBA00010072"/>
    </source>
</evidence>
<evidence type="ECO:0000256" key="7">
    <source>
        <dbReference type="ARBA" id="ARBA00023136"/>
    </source>
</evidence>
<organism evidence="10 11">
    <name type="scientific">Nitratireductor pacificus pht-3B</name>
    <dbReference type="NCBI Taxonomy" id="391937"/>
    <lineage>
        <taxon>Bacteria</taxon>
        <taxon>Pseudomonadati</taxon>
        <taxon>Pseudomonadota</taxon>
        <taxon>Alphaproteobacteria</taxon>
        <taxon>Hyphomicrobiales</taxon>
        <taxon>Phyllobacteriaceae</taxon>
        <taxon>Nitratireductor</taxon>
    </lineage>
</organism>
<evidence type="ECO:0000256" key="4">
    <source>
        <dbReference type="ARBA" id="ARBA00022475"/>
    </source>
</evidence>
<accession>K2MMP9</accession>
<dbReference type="InterPro" id="IPR035906">
    <property type="entry name" value="MetI-like_sf"/>
</dbReference>
<protein>
    <submittedName>
        <fullName evidence="10">Polar amino acid ABC transporter, inner membrane subunit</fullName>
    </submittedName>
</protein>
<evidence type="ECO:0000256" key="6">
    <source>
        <dbReference type="ARBA" id="ARBA00022989"/>
    </source>
</evidence>
<proteinExistence type="inferred from homology"/>
<dbReference type="InterPro" id="IPR043429">
    <property type="entry name" value="ArtM/GltK/GlnP/TcyL/YhdX-like"/>
</dbReference>
<dbReference type="GO" id="GO:0006865">
    <property type="term" value="P:amino acid transport"/>
    <property type="evidence" value="ECO:0007669"/>
    <property type="project" value="TreeGrafter"/>
</dbReference>
<keyword evidence="7 8" id="KW-0472">Membrane</keyword>
<reference evidence="10 11" key="1">
    <citation type="journal article" date="2012" name="J. Bacteriol.">
        <title>Genome Sequence of Nitratireductor pacificus Type Strain pht-3B.</title>
        <authorList>
            <person name="Lai Q."/>
            <person name="Li G."/>
            <person name="Shao Z."/>
        </authorList>
    </citation>
    <scope>NUCLEOTIDE SEQUENCE [LARGE SCALE GENOMIC DNA]</scope>
    <source>
        <strain evidence="11">pht-3B</strain>
    </source>
</reference>
<dbReference type="Pfam" id="PF00528">
    <property type="entry name" value="BPD_transp_1"/>
    <property type="match status" value="1"/>
</dbReference>
<dbReference type="Proteomes" id="UP000006786">
    <property type="component" value="Unassembled WGS sequence"/>
</dbReference>
<feature type="transmembrane region" description="Helical" evidence="8">
    <location>
        <begin position="214"/>
        <end position="233"/>
    </location>
</feature>
<keyword evidence="3 8" id="KW-0813">Transport</keyword>
<keyword evidence="11" id="KW-1185">Reference proteome</keyword>
<dbReference type="eggNOG" id="COG0765">
    <property type="taxonomic scope" value="Bacteria"/>
</dbReference>
<dbReference type="InterPro" id="IPR000515">
    <property type="entry name" value="MetI-like"/>
</dbReference>
<dbReference type="CDD" id="cd06261">
    <property type="entry name" value="TM_PBP2"/>
    <property type="match status" value="1"/>
</dbReference>
<name>K2MMP9_9HYPH</name>
<dbReference type="GO" id="GO:0043190">
    <property type="term" value="C:ATP-binding cassette (ABC) transporter complex"/>
    <property type="evidence" value="ECO:0007669"/>
    <property type="project" value="InterPro"/>
</dbReference>
<feature type="transmembrane region" description="Helical" evidence="8">
    <location>
        <begin position="111"/>
        <end position="127"/>
    </location>
</feature>
<evidence type="ECO:0000256" key="8">
    <source>
        <dbReference type="RuleBase" id="RU363032"/>
    </source>
</evidence>
<comment type="subcellular location">
    <subcellularLocation>
        <location evidence="1">Cell inner membrane</location>
        <topology evidence="1">Multi-pass membrane protein</topology>
    </subcellularLocation>
    <subcellularLocation>
        <location evidence="8">Cell membrane</location>
        <topology evidence="8">Multi-pass membrane protein</topology>
    </subcellularLocation>
</comment>
<evidence type="ECO:0000313" key="11">
    <source>
        <dbReference type="Proteomes" id="UP000006786"/>
    </source>
</evidence>
<dbReference type="AlphaFoldDB" id="K2MMP9"/>
<evidence type="ECO:0000259" key="9">
    <source>
        <dbReference type="PROSITE" id="PS50928"/>
    </source>
</evidence>